<feature type="signal peptide" evidence="1">
    <location>
        <begin position="1"/>
        <end position="19"/>
    </location>
</feature>
<name>A0A0U1LIN7_TALIS</name>
<feature type="chain" id="PRO_5006710985" evidence="1">
    <location>
        <begin position="20"/>
        <end position="112"/>
    </location>
</feature>
<gene>
    <name evidence="2" type="ORF">PISL3812_00215</name>
</gene>
<accession>A0A0U1LIN7</accession>
<dbReference type="AlphaFoldDB" id="A0A0U1LIN7"/>
<evidence type="ECO:0000256" key="1">
    <source>
        <dbReference type="SAM" id="SignalP"/>
    </source>
</evidence>
<evidence type="ECO:0000313" key="2">
    <source>
        <dbReference type="EMBL" id="CRG82869.1"/>
    </source>
</evidence>
<dbReference type="EMBL" id="CVMT01000001">
    <property type="protein sequence ID" value="CRG82869.1"/>
    <property type="molecule type" value="Genomic_DNA"/>
</dbReference>
<keyword evidence="1" id="KW-0732">Signal</keyword>
<reference evidence="2 3" key="1">
    <citation type="submission" date="2015-04" db="EMBL/GenBank/DDBJ databases">
        <authorList>
            <person name="Syromyatnikov M.Y."/>
            <person name="Popov V.N."/>
        </authorList>
    </citation>
    <scope>NUCLEOTIDE SEQUENCE [LARGE SCALE GENOMIC DNA]</scope>
    <source>
        <strain evidence="2">WF-38-12</strain>
    </source>
</reference>
<protein>
    <submittedName>
        <fullName evidence="2">Uncharacterized protein</fullName>
    </submittedName>
</protein>
<sequence>MQLLTVLSLALSNALMVSAQTKCTTWFYSDDSCKTLLEAVDTPCDYLSGPSCPSVNQTSQIKSVKTDFPLDNGELLLYSKPGCEGDAKEQLTNDCTPLESGETVASLGVQNF</sequence>
<evidence type="ECO:0000313" key="3">
    <source>
        <dbReference type="Proteomes" id="UP000054383"/>
    </source>
</evidence>
<proteinExistence type="predicted"/>
<dbReference type="Proteomes" id="UP000054383">
    <property type="component" value="Unassembled WGS sequence"/>
</dbReference>
<keyword evidence="3" id="KW-1185">Reference proteome</keyword>
<organism evidence="2 3">
    <name type="scientific">Talaromyces islandicus</name>
    <name type="common">Penicillium islandicum</name>
    <dbReference type="NCBI Taxonomy" id="28573"/>
    <lineage>
        <taxon>Eukaryota</taxon>
        <taxon>Fungi</taxon>
        <taxon>Dikarya</taxon>
        <taxon>Ascomycota</taxon>
        <taxon>Pezizomycotina</taxon>
        <taxon>Eurotiomycetes</taxon>
        <taxon>Eurotiomycetidae</taxon>
        <taxon>Eurotiales</taxon>
        <taxon>Trichocomaceae</taxon>
        <taxon>Talaromyces</taxon>
        <taxon>Talaromyces sect. Islandici</taxon>
    </lineage>
</organism>